<accession>A0AAX6MLY2</accession>
<comment type="caution">
    <text evidence="3">The sequence shown here is derived from an EMBL/GenBank/DDBJ whole genome shotgun (WGS) entry which is preliminary data.</text>
</comment>
<dbReference type="PANTHER" id="PTHR34853:SF5">
    <property type="entry name" value="LIP-DOMAIN-CONTAINING PROTEIN-RELATED"/>
    <property type="match status" value="1"/>
</dbReference>
<evidence type="ECO:0000256" key="2">
    <source>
        <dbReference type="PIRNR" id="PIRNR029171"/>
    </source>
</evidence>
<comment type="similarity">
    <text evidence="2">Belongs to the AB hydrolase superfamily. Lipase family.</text>
</comment>
<reference evidence="3 4" key="1">
    <citation type="journal article" date="2024" name="Front Chem Biol">
        <title>Unveiling the potential of Daldinia eschscholtzii MFLUCC 19-0629 through bioactivity and bioinformatics studies for enhanced sustainable agriculture production.</title>
        <authorList>
            <person name="Brooks S."/>
            <person name="Weaver J.A."/>
            <person name="Klomchit A."/>
            <person name="Alharthi S.A."/>
            <person name="Onlamun T."/>
            <person name="Nurani R."/>
            <person name="Vong T.K."/>
            <person name="Alberti F."/>
            <person name="Greco C."/>
        </authorList>
    </citation>
    <scope>NUCLEOTIDE SEQUENCE [LARGE SCALE GENOMIC DNA]</scope>
    <source>
        <strain evidence="3">MFLUCC 19-0629</strain>
    </source>
</reference>
<dbReference type="GO" id="GO:0016042">
    <property type="term" value="P:lipid catabolic process"/>
    <property type="evidence" value="ECO:0007669"/>
    <property type="project" value="UniProtKB-UniRule"/>
</dbReference>
<dbReference type="Gene3D" id="1.10.260.130">
    <property type="match status" value="1"/>
</dbReference>
<dbReference type="Gene3D" id="3.40.50.1820">
    <property type="entry name" value="alpha/beta hydrolase"/>
    <property type="match status" value="1"/>
</dbReference>
<dbReference type="GO" id="GO:0004806">
    <property type="term" value="F:triacylglycerol lipase activity"/>
    <property type="evidence" value="ECO:0007669"/>
    <property type="project" value="UniProtKB-UniRule"/>
</dbReference>
<keyword evidence="1" id="KW-0378">Hydrolase</keyword>
<dbReference type="AlphaFoldDB" id="A0AAX6MLY2"/>
<evidence type="ECO:0008006" key="5">
    <source>
        <dbReference type="Google" id="ProtNLM"/>
    </source>
</evidence>
<sequence>MVLSTSAPGTGSHKLLLPSQDPWYTTAPPNLEAASPGTVLGVRAVPDGPTLYNNASAAFHILYRTTGSRYQPTWAVTSLLIPKKPFTSSSGCNALLSYQIAYNSPSIDYGPSYRIFQPAPSNPFGIPSNHELLNTLLSRGWFVTIPDFEGPRAAFGATVQAGHATLDGIRAVLSLCGNSQFLLLPNSADKFKYALWGYSGGSLASEKAAELQVQYAPELAKGFVGAALGGLVSNIGTGLTASNKTPFIGNLILVLLGIMNEYPEVDTYIRSRLKTDGPRDAAAFLRGREMDSIQSFQAYAGEDIYGFFIGGKADLEESEVLRRIRKVEWTLGFHGAPEIPLFIYKAIADEITPIADTDDHVDHYKRYGVSILYERNTAGNHVTEIVNGQDRAIEWLDSVFSGSRNVANQGVEIRDVTVDVYKPLTS</sequence>
<dbReference type="InterPro" id="IPR029058">
    <property type="entry name" value="AB_hydrolase_fold"/>
</dbReference>
<organism evidence="3 4">
    <name type="scientific">Daldinia eschscholtzii</name>
    <dbReference type="NCBI Taxonomy" id="292717"/>
    <lineage>
        <taxon>Eukaryota</taxon>
        <taxon>Fungi</taxon>
        <taxon>Dikarya</taxon>
        <taxon>Ascomycota</taxon>
        <taxon>Pezizomycotina</taxon>
        <taxon>Sordariomycetes</taxon>
        <taxon>Xylariomycetidae</taxon>
        <taxon>Xylariales</taxon>
        <taxon>Hypoxylaceae</taxon>
        <taxon>Daldinia</taxon>
    </lineage>
</organism>
<evidence type="ECO:0000256" key="1">
    <source>
        <dbReference type="ARBA" id="ARBA00022801"/>
    </source>
</evidence>
<gene>
    <name evidence="3" type="ORF">Daesc_005799</name>
</gene>
<proteinExistence type="inferred from homology"/>
<dbReference type="InterPro" id="IPR005152">
    <property type="entry name" value="Lipase_secreted"/>
</dbReference>
<dbReference type="PIRSF" id="PIRSF029171">
    <property type="entry name" value="Esterase_LipA"/>
    <property type="match status" value="1"/>
</dbReference>
<keyword evidence="4" id="KW-1185">Reference proteome</keyword>
<dbReference type="Pfam" id="PF03583">
    <property type="entry name" value="LIP"/>
    <property type="match status" value="1"/>
</dbReference>
<evidence type="ECO:0000313" key="4">
    <source>
        <dbReference type="Proteomes" id="UP001369815"/>
    </source>
</evidence>
<protein>
    <recommendedName>
        <fullName evidence="5">LIP-domain-containing protein</fullName>
    </recommendedName>
</protein>
<dbReference type="Proteomes" id="UP001369815">
    <property type="component" value="Unassembled WGS sequence"/>
</dbReference>
<dbReference type="PANTHER" id="PTHR34853">
    <property type="match status" value="1"/>
</dbReference>
<dbReference type="SUPFAM" id="SSF53474">
    <property type="entry name" value="alpha/beta-Hydrolases"/>
    <property type="match status" value="1"/>
</dbReference>
<evidence type="ECO:0000313" key="3">
    <source>
        <dbReference type="EMBL" id="KAK6953494.1"/>
    </source>
</evidence>
<name>A0AAX6MLY2_9PEZI</name>
<dbReference type="EMBL" id="JBANMG010000005">
    <property type="protein sequence ID" value="KAK6953494.1"/>
    <property type="molecule type" value="Genomic_DNA"/>
</dbReference>